<proteinExistence type="predicted"/>
<evidence type="ECO:0000256" key="2">
    <source>
        <dbReference type="SAM" id="Phobius"/>
    </source>
</evidence>
<keyword evidence="5" id="KW-1185">Reference proteome</keyword>
<feature type="signal peptide" evidence="3">
    <location>
        <begin position="1"/>
        <end position="24"/>
    </location>
</feature>
<accession>A0A7W2EA10</accession>
<evidence type="ECO:0000313" key="4">
    <source>
        <dbReference type="EMBL" id="MBA5243833.1"/>
    </source>
</evidence>
<sequence>MKLRTSLAAAATATAVMVSGAAVADAAPTVNDTAESKSKDSGGKDSDKRTIKDSLSSSSEEGSSIEDMSPEELKSWIAVVTAIIGMLTQVLSIASKFAR</sequence>
<gene>
    <name evidence="4" type="ORF">H0193_03205</name>
</gene>
<comment type="caution">
    <text evidence="4">The sequence shown here is derived from an EMBL/GenBank/DDBJ whole genome shotgun (WGS) entry which is preliminary data.</text>
</comment>
<feature type="compositionally biased region" description="Basic and acidic residues" evidence="1">
    <location>
        <begin position="34"/>
        <end position="52"/>
    </location>
</feature>
<evidence type="ECO:0000256" key="3">
    <source>
        <dbReference type="SAM" id="SignalP"/>
    </source>
</evidence>
<dbReference type="Proteomes" id="UP000523682">
    <property type="component" value="Unassembled WGS sequence"/>
</dbReference>
<reference evidence="4 5" key="1">
    <citation type="submission" date="2020-07" db="EMBL/GenBank/DDBJ databases">
        <title>Draft genome and description of Corynebacterium haemomassiliense strain Marseile-Q3615 sp. nov.</title>
        <authorList>
            <person name="Boxberger M."/>
            <person name="La Scola B."/>
        </authorList>
    </citation>
    <scope>NUCLEOTIDE SEQUENCE [LARGE SCALE GENOMIC DNA]</scope>
    <source>
        <strain evidence="4 5">Marseille-Q3615</strain>
    </source>
</reference>
<keyword evidence="3" id="KW-0732">Signal</keyword>
<keyword evidence="2" id="KW-1133">Transmembrane helix</keyword>
<evidence type="ECO:0000313" key="5">
    <source>
        <dbReference type="Proteomes" id="UP000523682"/>
    </source>
</evidence>
<evidence type="ECO:0008006" key="6">
    <source>
        <dbReference type="Google" id="ProtNLM"/>
    </source>
</evidence>
<feature type="compositionally biased region" description="Low complexity" evidence="1">
    <location>
        <begin position="54"/>
        <end position="67"/>
    </location>
</feature>
<dbReference type="AlphaFoldDB" id="A0A7W2EA10"/>
<evidence type="ECO:0000256" key="1">
    <source>
        <dbReference type="SAM" id="MobiDB-lite"/>
    </source>
</evidence>
<feature type="transmembrane region" description="Helical" evidence="2">
    <location>
        <begin position="76"/>
        <end position="94"/>
    </location>
</feature>
<dbReference type="RefSeq" id="WP_070843972.1">
    <property type="nucleotide sequence ID" value="NZ_CAUPJD010000009.1"/>
</dbReference>
<keyword evidence="2" id="KW-0812">Transmembrane</keyword>
<keyword evidence="2" id="KW-0472">Membrane</keyword>
<dbReference type="EMBL" id="JACDTZ010000001">
    <property type="protein sequence ID" value="MBA5243833.1"/>
    <property type="molecule type" value="Genomic_DNA"/>
</dbReference>
<feature type="region of interest" description="Disordered" evidence="1">
    <location>
        <begin position="26"/>
        <end position="70"/>
    </location>
</feature>
<feature type="chain" id="PRO_5038712101" description="Secreted protein" evidence="3">
    <location>
        <begin position="25"/>
        <end position="99"/>
    </location>
</feature>
<protein>
    <recommendedName>
        <fullName evidence="6">Secreted protein</fullName>
    </recommendedName>
</protein>
<organism evidence="4 5">
    <name type="scientific">Corynebacterium haemomassiliense</name>
    <dbReference type="NCBI Taxonomy" id="2754726"/>
    <lineage>
        <taxon>Bacteria</taxon>
        <taxon>Bacillati</taxon>
        <taxon>Actinomycetota</taxon>
        <taxon>Actinomycetes</taxon>
        <taxon>Mycobacteriales</taxon>
        <taxon>Corynebacteriaceae</taxon>
        <taxon>Corynebacterium</taxon>
    </lineage>
</organism>
<name>A0A7W2EA10_9CORY</name>